<name>A0AAT9LCX0_9FIRM</name>
<feature type="transmembrane region" description="Helical" evidence="1">
    <location>
        <begin position="73"/>
        <end position="94"/>
    </location>
</feature>
<dbReference type="NCBIfam" id="TIGR02831">
    <property type="entry name" value="spo_II_M"/>
    <property type="match status" value="1"/>
</dbReference>
<dbReference type="InterPro" id="IPR002798">
    <property type="entry name" value="SpoIIM-like"/>
</dbReference>
<dbReference type="AlphaFoldDB" id="A0AAT9LCX0"/>
<organism evidence="2">
    <name type="scientific">Candidatus Fermentithermobacillus carboniphilus</name>
    <dbReference type="NCBI Taxonomy" id="3085328"/>
    <lineage>
        <taxon>Bacteria</taxon>
        <taxon>Bacillati</taxon>
        <taxon>Bacillota</taxon>
        <taxon>Candidatus Fermentithermobacillia</taxon>
        <taxon>Candidatus Fermentithermobacillales</taxon>
        <taxon>Candidatus Fermentithermobacillaceae</taxon>
        <taxon>Candidatus Fermentithermobacillus</taxon>
    </lineage>
</organism>
<dbReference type="Pfam" id="PF01944">
    <property type="entry name" value="SpoIIM"/>
    <property type="match status" value="1"/>
</dbReference>
<feature type="transmembrane region" description="Helical" evidence="1">
    <location>
        <begin position="128"/>
        <end position="148"/>
    </location>
</feature>
<evidence type="ECO:0000256" key="1">
    <source>
        <dbReference type="SAM" id="Phobius"/>
    </source>
</evidence>
<sequence>MRKDTLISPLIACCILLVSGIAMGAVGLRVLSPDEKAELVSYLEVFMRGLSNPGLEPSSIFKLSLSHHLKTLGLLWAFGMAVVGVPLTCLLLIIRGFAAGFAAAFVIKEVPSGGFMVFAAGMLPHNLVTLPVVVLLSSLSISFSLTLLNERPWVRGGLLKMSLDYTWRFVILSVGLVLSSAVEAYVSPVLLKRLTGL</sequence>
<feature type="transmembrane region" description="Helical" evidence="1">
    <location>
        <begin position="101"/>
        <end position="122"/>
    </location>
</feature>
<dbReference type="InterPro" id="IPR014196">
    <property type="entry name" value="SpoIIM"/>
</dbReference>
<accession>A0AAT9LCX0</accession>
<gene>
    <name evidence="2" type="primary">spoIIM</name>
    <name evidence="2" type="ORF">IMF26_02190</name>
</gene>
<feature type="transmembrane region" description="Helical" evidence="1">
    <location>
        <begin position="169"/>
        <end position="191"/>
    </location>
</feature>
<dbReference type="PIRSF" id="PIRSF038973">
    <property type="entry name" value="SpoIIM"/>
    <property type="match status" value="1"/>
</dbReference>
<reference evidence="2" key="2">
    <citation type="journal article" date="2023" name="Biology">
        <title>Prokaryotic Life Associated with Coal-Fire Gas Vents Revealed by Metagenomics.</title>
        <authorList>
            <person name="Kadnikov V.V."/>
            <person name="Mardanov A.V."/>
            <person name="Beletsky A.V."/>
            <person name="Karnachuk O.V."/>
            <person name="Ravin N.V."/>
        </authorList>
    </citation>
    <scope>NUCLEOTIDE SEQUENCE</scope>
    <source>
        <strain evidence="2">Bu02</strain>
    </source>
</reference>
<proteinExistence type="predicted"/>
<dbReference type="EMBL" id="CP062796">
    <property type="protein sequence ID" value="QUL98905.1"/>
    <property type="molecule type" value="Genomic_DNA"/>
</dbReference>
<dbReference type="KEGG" id="fcz:IMF26_02190"/>
<keyword evidence="1" id="KW-0472">Membrane</keyword>
<keyword evidence="1" id="KW-1133">Transmembrane helix</keyword>
<keyword evidence="1" id="KW-0812">Transmembrane</keyword>
<evidence type="ECO:0000313" key="2">
    <source>
        <dbReference type="EMBL" id="QUL98905.1"/>
    </source>
</evidence>
<reference evidence="2" key="1">
    <citation type="submission" date="2020-10" db="EMBL/GenBank/DDBJ databases">
        <authorList>
            <person name="Kadnikov V."/>
            <person name="Beletsky A.V."/>
            <person name="Mardanov A.V."/>
            <person name="Karnachuk O.V."/>
            <person name="Ravin N.V."/>
        </authorList>
    </citation>
    <scope>NUCLEOTIDE SEQUENCE</scope>
    <source>
        <strain evidence="2">Bu02</strain>
    </source>
</reference>
<protein>
    <submittedName>
        <fullName evidence="2">Stage II sporulation protein M</fullName>
    </submittedName>
</protein>